<comment type="function">
    <text evidence="1">Catalyzes the ATP dependent decarboxylation of (R)-5-diphosphomevalonate to form isopentenyl diphosphate (IPP). Functions in the mevalonate (MVA) pathway leading to isopentenyl diphosphate (IPP), a key precursor for the biosynthesis of isoprenoids and sterol synthesis.</text>
</comment>
<dbReference type="EC" id="4.1.1.33" evidence="1"/>
<dbReference type="NCBIfam" id="TIGR01240">
    <property type="entry name" value="mevDPdecarb"/>
    <property type="match status" value="1"/>
</dbReference>
<dbReference type="STRING" id="6293.A0A1I8EK61"/>
<keyword evidence="1" id="KW-0547">Nucleotide-binding</keyword>
<dbReference type="Pfam" id="PF22700">
    <property type="entry name" value="MVD-like_N"/>
    <property type="match status" value="1"/>
</dbReference>
<protein>
    <recommendedName>
        <fullName evidence="1">Diphosphomevalonate decarboxylase</fullName>
        <ecNumber evidence="1">4.1.1.33</ecNumber>
    </recommendedName>
</protein>
<evidence type="ECO:0000256" key="1">
    <source>
        <dbReference type="RuleBase" id="RU363086"/>
    </source>
</evidence>
<dbReference type="InterPro" id="IPR014721">
    <property type="entry name" value="Ribsml_uS5_D2-typ_fold_subgr"/>
</dbReference>
<accession>A0A1I8EK61</accession>
<dbReference type="Gene3D" id="3.30.230.10">
    <property type="match status" value="1"/>
</dbReference>
<keyword evidence="1" id="KW-0153">Cholesterol metabolism</keyword>
<keyword evidence="1" id="KW-0443">Lipid metabolism</keyword>
<dbReference type="GO" id="GO:0005829">
    <property type="term" value="C:cytosol"/>
    <property type="evidence" value="ECO:0007669"/>
    <property type="project" value="InterPro"/>
</dbReference>
<keyword evidence="1" id="KW-0756">Sterol biosynthesis</keyword>
<dbReference type="SUPFAM" id="SSF55060">
    <property type="entry name" value="GHMP Kinase, C-terminal domain"/>
    <property type="match status" value="1"/>
</dbReference>
<dbReference type="GO" id="GO:0004163">
    <property type="term" value="F:diphosphomevalonate decarboxylase activity"/>
    <property type="evidence" value="ECO:0007669"/>
    <property type="project" value="UniProtKB-UniRule"/>
</dbReference>
<dbReference type="InterPro" id="IPR029765">
    <property type="entry name" value="Mev_diP_decarb"/>
</dbReference>
<proteinExistence type="inferred from homology"/>
<dbReference type="InterPro" id="IPR036554">
    <property type="entry name" value="GHMP_kinase_C_sf"/>
</dbReference>
<sequence length="427" mass="47528">MSVQNSFMCNCIHKVQVFISMSSNDGSNGRVREVKVIAPINIALVKYWGKRNEDLMLPLNDSISLSINDICAKTRVRIGSSVKKDSVSINGSDVCFSKHPGFLRCFKEVRRLIRKRSIISETAGKSEEHDYFSKFEVVSETSFPIEAGLASSAAGFAAIAYGLGQIYQLNISDIIRVARMGSGSACRSILSGLVHWKAGTAEDGTDCTCETVFPEDYWPTLRSLILVTSHDAKKVSSSNGMQSTVKTSKLLQARMDIVPEQIMKLKNAFRDRDFRQLAEVIMSDSGQLHALCMDTMPSLRYLNDNSWYLMQLIHALNRHCKDTKVAYTFDAGPNCCLFLESVNVPLILAAVNKYCKLPSDLIERVGEYPVAFEYGNLKSLVEEEQKNLVLFESIHDQENNEIEPLDGVVKDIFLSCVGAGPFLAESR</sequence>
<dbReference type="PANTHER" id="PTHR10977:SF3">
    <property type="entry name" value="DIPHOSPHOMEVALONATE DECARBOXYLASE"/>
    <property type="match status" value="1"/>
</dbReference>
<dbReference type="AlphaFoldDB" id="A0A1I8EK61"/>
<comment type="catalytic activity">
    <reaction evidence="1">
        <text>(R)-5-diphosphomevalonate + ATP = isopentenyl diphosphate + ADP + phosphate + CO2</text>
        <dbReference type="Rhea" id="RHEA:23732"/>
        <dbReference type="ChEBI" id="CHEBI:16526"/>
        <dbReference type="ChEBI" id="CHEBI:30616"/>
        <dbReference type="ChEBI" id="CHEBI:43474"/>
        <dbReference type="ChEBI" id="CHEBI:57557"/>
        <dbReference type="ChEBI" id="CHEBI:128769"/>
        <dbReference type="ChEBI" id="CHEBI:456216"/>
        <dbReference type="EC" id="4.1.1.33"/>
    </reaction>
</comment>
<keyword evidence="1" id="KW-0753">Steroid metabolism</keyword>
<dbReference type="GO" id="GO:0006695">
    <property type="term" value="P:cholesterol biosynthetic process"/>
    <property type="evidence" value="ECO:0007669"/>
    <property type="project" value="UniProtKB-UniPathway"/>
</dbReference>
<dbReference type="UniPathway" id="UPA00063"/>
<dbReference type="InterPro" id="IPR053859">
    <property type="entry name" value="MVD-like_N"/>
</dbReference>
<evidence type="ECO:0000259" key="3">
    <source>
        <dbReference type="Pfam" id="PF22700"/>
    </source>
</evidence>
<dbReference type="Gene3D" id="3.30.70.890">
    <property type="entry name" value="GHMP kinase, C-terminal domain"/>
    <property type="match status" value="1"/>
</dbReference>
<dbReference type="GO" id="GO:0005524">
    <property type="term" value="F:ATP binding"/>
    <property type="evidence" value="ECO:0007669"/>
    <property type="project" value="UniProtKB-KW"/>
</dbReference>
<comment type="pathway">
    <text evidence="1">Steroid biosynthesis; cholesterol biosynthesis.</text>
</comment>
<dbReference type="GO" id="GO:0019287">
    <property type="term" value="P:isopentenyl diphosphate biosynthetic process, mevalonate pathway"/>
    <property type="evidence" value="ECO:0007669"/>
    <property type="project" value="UniProtKB-UniRule"/>
</dbReference>
<comment type="similarity">
    <text evidence="1">Belongs to the diphosphomevalonate decarboxylase family.</text>
</comment>
<name>A0A1I8EK61_WUCBA</name>
<dbReference type="InterPro" id="IPR020568">
    <property type="entry name" value="Ribosomal_Su5_D2-typ_SF"/>
</dbReference>
<keyword evidence="1" id="KW-0444">Lipid biosynthesis</keyword>
<dbReference type="SUPFAM" id="SSF54211">
    <property type="entry name" value="Ribosomal protein S5 domain 2-like"/>
    <property type="match status" value="1"/>
</dbReference>
<dbReference type="WBParaSite" id="maker-PairedContig_2377-snap-gene-6.31-mRNA-1">
    <property type="protein sequence ID" value="maker-PairedContig_2377-snap-gene-6.31-mRNA-1"/>
    <property type="gene ID" value="maker-PairedContig_2377-snap-gene-6.31"/>
</dbReference>
<keyword evidence="1" id="KW-0752">Steroid biosynthesis</keyword>
<organism evidence="4">
    <name type="scientific">Wuchereria bancrofti</name>
    <dbReference type="NCBI Taxonomy" id="6293"/>
    <lineage>
        <taxon>Eukaryota</taxon>
        <taxon>Metazoa</taxon>
        <taxon>Ecdysozoa</taxon>
        <taxon>Nematoda</taxon>
        <taxon>Chromadorea</taxon>
        <taxon>Rhabditida</taxon>
        <taxon>Spirurina</taxon>
        <taxon>Spiruromorpha</taxon>
        <taxon>Filarioidea</taxon>
        <taxon>Onchocercidae</taxon>
        <taxon>Wuchereria</taxon>
    </lineage>
</organism>
<keyword evidence="1" id="KW-0067">ATP-binding</keyword>
<feature type="domain" description="Mvd1 C-terminal" evidence="2">
    <location>
        <begin position="224"/>
        <end position="422"/>
    </location>
</feature>
<feature type="domain" description="Diphosphomevalonate decarboxylase-like N-terminal" evidence="3">
    <location>
        <begin position="38"/>
        <end position="207"/>
    </location>
</feature>
<keyword evidence="1" id="KW-0456">Lyase</keyword>
<reference evidence="4" key="1">
    <citation type="submission" date="2016-11" db="UniProtKB">
        <authorList>
            <consortium name="WormBaseParasite"/>
        </authorList>
    </citation>
    <scope>IDENTIFICATION</scope>
    <source>
        <strain evidence="4">pt0022</strain>
    </source>
</reference>
<dbReference type="InterPro" id="IPR041431">
    <property type="entry name" value="Mvd1_C"/>
</dbReference>
<evidence type="ECO:0000313" key="4">
    <source>
        <dbReference type="WBParaSite" id="maker-PairedContig_2377-snap-gene-6.31-mRNA-1"/>
    </source>
</evidence>
<dbReference type="Pfam" id="PF18376">
    <property type="entry name" value="MDD_C"/>
    <property type="match status" value="1"/>
</dbReference>
<evidence type="ECO:0000259" key="2">
    <source>
        <dbReference type="Pfam" id="PF18376"/>
    </source>
</evidence>
<dbReference type="PANTHER" id="PTHR10977">
    <property type="entry name" value="DIPHOSPHOMEVALONATE DECARBOXYLASE"/>
    <property type="match status" value="1"/>
</dbReference>
<keyword evidence="1" id="KW-0152">Cholesterol biosynthesis</keyword>
<keyword evidence="1" id="KW-1207">Sterol metabolism</keyword>